<dbReference type="Proteomes" id="UP000799441">
    <property type="component" value="Unassembled WGS sequence"/>
</dbReference>
<dbReference type="OrthoDB" id="2157530at2759"/>
<name>A0A9P4Q1E5_9PEZI</name>
<feature type="non-terminal residue" evidence="2">
    <location>
        <position position="132"/>
    </location>
</feature>
<dbReference type="AlphaFoldDB" id="A0A9P4Q1E5"/>
<evidence type="ECO:0000313" key="3">
    <source>
        <dbReference type="Proteomes" id="UP000799441"/>
    </source>
</evidence>
<gene>
    <name evidence="2" type="ORF">K431DRAFT_234778</name>
</gene>
<keyword evidence="3" id="KW-1185">Reference proteome</keyword>
<protein>
    <submittedName>
        <fullName evidence="2">HET-domain-containing protein</fullName>
    </submittedName>
</protein>
<sequence>MDRFSYNKLASGPDQQIIRLLELQPGKAEEALRCSVTEVSLAETPEYEAISYCWGLEQVADRIICDDETYLPLNQSLSSALRYFRHDQGPRLLWADAICINQLDTDEKSRQVNMMRDVYRQSRRVLIWLGEE</sequence>
<dbReference type="EMBL" id="MU003864">
    <property type="protein sequence ID" value="KAF2716706.1"/>
    <property type="molecule type" value="Genomic_DNA"/>
</dbReference>
<dbReference type="Pfam" id="PF06985">
    <property type="entry name" value="HET"/>
    <property type="match status" value="1"/>
</dbReference>
<evidence type="ECO:0000313" key="2">
    <source>
        <dbReference type="EMBL" id="KAF2716706.1"/>
    </source>
</evidence>
<proteinExistence type="predicted"/>
<feature type="domain" description="Heterokaryon incompatibility" evidence="1">
    <location>
        <begin position="47"/>
        <end position="132"/>
    </location>
</feature>
<comment type="caution">
    <text evidence="2">The sequence shown here is derived from an EMBL/GenBank/DDBJ whole genome shotgun (WGS) entry which is preliminary data.</text>
</comment>
<reference evidence="2" key="1">
    <citation type="journal article" date="2020" name="Stud. Mycol.">
        <title>101 Dothideomycetes genomes: a test case for predicting lifestyles and emergence of pathogens.</title>
        <authorList>
            <person name="Haridas S."/>
            <person name="Albert R."/>
            <person name="Binder M."/>
            <person name="Bloem J."/>
            <person name="Labutti K."/>
            <person name="Salamov A."/>
            <person name="Andreopoulos B."/>
            <person name="Baker S."/>
            <person name="Barry K."/>
            <person name="Bills G."/>
            <person name="Bluhm B."/>
            <person name="Cannon C."/>
            <person name="Castanera R."/>
            <person name="Culley D."/>
            <person name="Daum C."/>
            <person name="Ezra D."/>
            <person name="Gonzalez J."/>
            <person name="Henrissat B."/>
            <person name="Kuo A."/>
            <person name="Liang C."/>
            <person name="Lipzen A."/>
            <person name="Lutzoni F."/>
            <person name="Magnuson J."/>
            <person name="Mondo S."/>
            <person name="Nolan M."/>
            <person name="Ohm R."/>
            <person name="Pangilinan J."/>
            <person name="Park H.-J."/>
            <person name="Ramirez L."/>
            <person name="Alfaro M."/>
            <person name="Sun H."/>
            <person name="Tritt A."/>
            <person name="Yoshinaga Y."/>
            <person name="Zwiers L.-H."/>
            <person name="Turgeon B."/>
            <person name="Goodwin S."/>
            <person name="Spatafora J."/>
            <person name="Crous P."/>
            <person name="Grigoriev I."/>
        </authorList>
    </citation>
    <scope>NUCLEOTIDE SEQUENCE</scope>
    <source>
        <strain evidence="2">CBS 116435</strain>
    </source>
</reference>
<dbReference type="InterPro" id="IPR052895">
    <property type="entry name" value="HetReg/Transcr_Mod"/>
</dbReference>
<dbReference type="InterPro" id="IPR010730">
    <property type="entry name" value="HET"/>
</dbReference>
<accession>A0A9P4Q1E5</accession>
<dbReference type="PANTHER" id="PTHR24148">
    <property type="entry name" value="ANKYRIN REPEAT DOMAIN-CONTAINING PROTEIN 39 HOMOLOG-RELATED"/>
    <property type="match status" value="1"/>
</dbReference>
<evidence type="ECO:0000259" key="1">
    <source>
        <dbReference type="Pfam" id="PF06985"/>
    </source>
</evidence>
<organism evidence="2 3">
    <name type="scientific">Polychaeton citri CBS 116435</name>
    <dbReference type="NCBI Taxonomy" id="1314669"/>
    <lineage>
        <taxon>Eukaryota</taxon>
        <taxon>Fungi</taxon>
        <taxon>Dikarya</taxon>
        <taxon>Ascomycota</taxon>
        <taxon>Pezizomycotina</taxon>
        <taxon>Dothideomycetes</taxon>
        <taxon>Dothideomycetidae</taxon>
        <taxon>Capnodiales</taxon>
        <taxon>Capnodiaceae</taxon>
        <taxon>Polychaeton</taxon>
    </lineage>
</organism>
<dbReference type="PANTHER" id="PTHR24148:SF64">
    <property type="entry name" value="HETEROKARYON INCOMPATIBILITY DOMAIN-CONTAINING PROTEIN"/>
    <property type="match status" value="1"/>
</dbReference>